<evidence type="ECO:0000256" key="2">
    <source>
        <dbReference type="SAM" id="SignalP"/>
    </source>
</evidence>
<dbReference type="Gene3D" id="3.90.1010.20">
    <property type="match status" value="2"/>
</dbReference>
<dbReference type="SMART" id="SM00900">
    <property type="entry name" value="FMN_bind"/>
    <property type="match status" value="2"/>
</dbReference>
<dbReference type="PROSITE" id="PS51257">
    <property type="entry name" value="PROKAR_LIPOPROTEIN"/>
    <property type="match status" value="1"/>
</dbReference>
<feature type="compositionally biased region" description="Acidic residues" evidence="1">
    <location>
        <begin position="51"/>
        <end position="99"/>
    </location>
</feature>
<dbReference type="AlphaFoldDB" id="A0A7X8C4E0"/>
<gene>
    <name evidence="4" type="ORF">GX355_07945</name>
</gene>
<dbReference type="GO" id="GO:0010181">
    <property type="term" value="F:FMN binding"/>
    <property type="evidence" value="ECO:0007669"/>
    <property type="project" value="InterPro"/>
</dbReference>
<sequence>MEMKKLLLKSSLLLGSVFLLTACGSNETTEETTVAETTEAVEETTVAETTEAVEETTEADSEEETTEADSEEETTEADSEEETTEADSEEETTDEESEVATDGLQDGTYTVVGNPDERGWAVKHTIEVKDGKVTTSDFDYYNEAGDRKTEDEEYNKNMKDKAGVSSKEAIEQLNAALVEGQEAEVEVVSGATHTAENFVKSATALLEKAAKGDTEETNIDEVALVDGEYTLKSNEDERGWAHTFTLVVKDGKVAESKYDMVDKDGNLKSENEEYNTSMKEKSGASFAEAVEALNAGLVEKQSTDLEVVSGATSTYDAFVEYANLLLEAAAKGDTETIEVEVAAE</sequence>
<dbReference type="Proteomes" id="UP000541058">
    <property type="component" value="Unassembled WGS sequence"/>
</dbReference>
<name>A0A7X8C4E0_9LACT</name>
<accession>A0A7X8C4E0</accession>
<feature type="compositionally biased region" description="Low complexity" evidence="1">
    <location>
        <begin position="31"/>
        <end position="50"/>
    </location>
</feature>
<comment type="caution">
    <text evidence="4">The sequence shown here is derived from an EMBL/GenBank/DDBJ whole genome shotgun (WGS) entry which is preliminary data.</text>
</comment>
<dbReference type="Pfam" id="PF04205">
    <property type="entry name" value="FMN_bind"/>
    <property type="match status" value="1"/>
</dbReference>
<evidence type="ECO:0000313" key="5">
    <source>
        <dbReference type="Proteomes" id="UP000541058"/>
    </source>
</evidence>
<dbReference type="GO" id="GO:0016020">
    <property type="term" value="C:membrane"/>
    <property type="evidence" value="ECO:0007669"/>
    <property type="project" value="InterPro"/>
</dbReference>
<keyword evidence="2" id="KW-0732">Signal</keyword>
<feature type="signal peptide" evidence="2">
    <location>
        <begin position="1"/>
        <end position="22"/>
    </location>
</feature>
<dbReference type="RefSeq" id="WP_276649073.1">
    <property type="nucleotide sequence ID" value="NZ_JAAYSM010000264.1"/>
</dbReference>
<evidence type="ECO:0000313" key="4">
    <source>
        <dbReference type="EMBL" id="NLJ18781.1"/>
    </source>
</evidence>
<reference evidence="4 5" key="1">
    <citation type="journal article" date="2020" name="Biotechnol. Biofuels">
        <title>New insights from the biogas microbiome by comprehensive genome-resolved metagenomics of nearly 1600 species originating from multiple anaerobic digesters.</title>
        <authorList>
            <person name="Campanaro S."/>
            <person name="Treu L."/>
            <person name="Rodriguez-R L.M."/>
            <person name="Kovalovszki A."/>
            <person name="Ziels R.M."/>
            <person name="Maus I."/>
            <person name="Zhu X."/>
            <person name="Kougias P.G."/>
            <person name="Basile A."/>
            <person name="Luo G."/>
            <person name="Schluter A."/>
            <person name="Konstantinidis K.T."/>
            <person name="Angelidaki I."/>
        </authorList>
    </citation>
    <scope>NUCLEOTIDE SEQUENCE [LARGE SCALE GENOMIC DNA]</scope>
    <source>
        <strain evidence="4">AS23ysBPME_34</strain>
    </source>
</reference>
<feature type="domain" description="FMN-binding" evidence="3">
    <location>
        <begin position="119"/>
        <end position="209"/>
    </location>
</feature>
<protein>
    <submittedName>
        <fullName evidence="4">FMN-binding protein</fullName>
    </submittedName>
</protein>
<dbReference type="EMBL" id="JAAYSM010000264">
    <property type="protein sequence ID" value="NLJ18781.1"/>
    <property type="molecule type" value="Genomic_DNA"/>
</dbReference>
<organism evidence="4 5">
    <name type="scientific">Globicatella sulfidifaciens</name>
    <dbReference type="NCBI Taxonomy" id="136093"/>
    <lineage>
        <taxon>Bacteria</taxon>
        <taxon>Bacillati</taxon>
        <taxon>Bacillota</taxon>
        <taxon>Bacilli</taxon>
        <taxon>Lactobacillales</taxon>
        <taxon>Aerococcaceae</taxon>
        <taxon>Globicatella</taxon>
    </lineage>
</organism>
<feature type="chain" id="PRO_5039298380" evidence="2">
    <location>
        <begin position="23"/>
        <end position="344"/>
    </location>
</feature>
<dbReference type="InterPro" id="IPR007329">
    <property type="entry name" value="FMN-bd"/>
</dbReference>
<feature type="domain" description="FMN-binding" evidence="3">
    <location>
        <begin position="239"/>
        <end position="329"/>
    </location>
</feature>
<evidence type="ECO:0000256" key="1">
    <source>
        <dbReference type="SAM" id="MobiDB-lite"/>
    </source>
</evidence>
<feature type="region of interest" description="Disordered" evidence="1">
    <location>
        <begin position="28"/>
        <end position="115"/>
    </location>
</feature>
<evidence type="ECO:0000259" key="3">
    <source>
        <dbReference type="SMART" id="SM00900"/>
    </source>
</evidence>
<proteinExistence type="predicted"/>